<proteinExistence type="predicted"/>
<dbReference type="Pfam" id="PF13560">
    <property type="entry name" value="HTH_31"/>
    <property type="match status" value="1"/>
</dbReference>
<evidence type="ECO:0000256" key="1">
    <source>
        <dbReference type="SAM" id="MobiDB-lite"/>
    </source>
</evidence>
<feature type="domain" description="HTH cro/C1-type" evidence="2">
    <location>
        <begin position="18"/>
        <end position="71"/>
    </location>
</feature>
<keyword evidence="4" id="KW-1185">Reference proteome</keyword>
<dbReference type="EMBL" id="JBEUKS010000007">
    <property type="protein sequence ID" value="MFC1440966.1"/>
    <property type="molecule type" value="Genomic_DNA"/>
</dbReference>
<dbReference type="PROSITE" id="PS50943">
    <property type="entry name" value="HTH_CROC1"/>
    <property type="match status" value="1"/>
</dbReference>
<dbReference type="InterPro" id="IPR011717">
    <property type="entry name" value="TPR-4"/>
</dbReference>
<dbReference type="PANTHER" id="PTHR47691">
    <property type="entry name" value="REGULATOR-RELATED"/>
    <property type="match status" value="1"/>
</dbReference>
<gene>
    <name evidence="3" type="ORF">ABUW04_22140</name>
</gene>
<dbReference type="Proteomes" id="UP001592581">
    <property type="component" value="Unassembled WGS sequence"/>
</dbReference>
<dbReference type="SUPFAM" id="SSF48452">
    <property type="entry name" value="TPR-like"/>
    <property type="match status" value="2"/>
</dbReference>
<feature type="compositionally biased region" description="Polar residues" evidence="1">
    <location>
        <begin position="446"/>
        <end position="456"/>
    </location>
</feature>
<dbReference type="Pfam" id="PF13424">
    <property type="entry name" value="TPR_12"/>
    <property type="match status" value="1"/>
</dbReference>
<dbReference type="CDD" id="cd00093">
    <property type="entry name" value="HTH_XRE"/>
    <property type="match status" value="1"/>
</dbReference>
<name>A0ABV6XRS4_9ACTN</name>
<dbReference type="PANTHER" id="PTHR47691:SF3">
    <property type="entry name" value="HTH-TYPE TRANSCRIPTIONAL REGULATOR RV0890C-RELATED"/>
    <property type="match status" value="1"/>
</dbReference>
<protein>
    <submittedName>
        <fullName evidence="3">Tetratricopeptide repeat protein</fullName>
    </submittedName>
</protein>
<dbReference type="InterPro" id="IPR001387">
    <property type="entry name" value="Cro/C1-type_HTH"/>
</dbReference>
<dbReference type="Gene3D" id="1.25.40.10">
    <property type="entry name" value="Tetratricopeptide repeat domain"/>
    <property type="match status" value="2"/>
</dbReference>
<feature type="region of interest" description="Disordered" evidence="1">
    <location>
        <begin position="434"/>
        <end position="456"/>
    </location>
</feature>
<dbReference type="Pfam" id="PF07721">
    <property type="entry name" value="TPR_4"/>
    <property type="match status" value="1"/>
</dbReference>
<accession>A0ABV6XRS4</accession>
<organism evidence="3 4">
    <name type="scientific">Streptacidiphilus jeojiensis</name>
    <dbReference type="NCBI Taxonomy" id="3229225"/>
    <lineage>
        <taxon>Bacteria</taxon>
        <taxon>Bacillati</taxon>
        <taxon>Actinomycetota</taxon>
        <taxon>Actinomycetes</taxon>
        <taxon>Kitasatosporales</taxon>
        <taxon>Streptomycetaceae</taxon>
        <taxon>Streptacidiphilus</taxon>
    </lineage>
</organism>
<comment type="caution">
    <text evidence="3">The sequence shown here is derived from an EMBL/GenBank/DDBJ whole genome shotgun (WGS) entry which is preliminary data.</text>
</comment>
<reference evidence="3 4" key="1">
    <citation type="submission" date="2024-06" db="EMBL/GenBank/DDBJ databases">
        <authorList>
            <person name="Lee S.D."/>
        </authorList>
    </citation>
    <scope>NUCLEOTIDE SEQUENCE [LARGE SCALE GENOMIC DNA]</scope>
    <source>
        <strain evidence="3 4">N1-10</strain>
    </source>
</reference>
<evidence type="ECO:0000313" key="3">
    <source>
        <dbReference type="EMBL" id="MFC1440966.1"/>
    </source>
</evidence>
<dbReference type="SUPFAM" id="SSF47413">
    <property type="entry name" value="lambda repressor-like DNA-binding domains"/>
    <property type="match status" value="1"/>
</dbReference>
<evidence type="ECO:0000259" key="2">
    <source>
        <dbReference type="PROSITE" id="PS50943"/>
    </source>
</evidence>
<dbReference type="RefSeq" id="WP_380566353.1">
    <property type="nucleotide sequence ID" value="NZ_JBEUKS010000007.1"/>
</dbReference>
<dbReference type="InterPro" id="IPR011990">
    <property type="entry name" value="TPR-like_helical_dom_sf"/>
</dbReference>
<dbReference type="InterPro" id="IPR010982">
    <property type="entry name" value="Lambda_DNA-bd_dom_sf"/>
</dbReference>
<evidence type="ECO:0000313" key="4">
    <source>
        <dbReference type="Proteomes" id="UP001592581"/>
    </source>
</evidence>
<dbReference type="SMART" id="SM00530">
    <property type="entry name" value="HTH_XRE"/>
    <property type="match status" value="1"/>
</dbReference>
<sequence>MSEEQPQAADASAIGRRLRELRLARGLLQQDLATPEISTSYVSLIEGGKRRPSPSVLEALAERLGSSVEYLRTGRDEVELTNLRLEVGFAEMALRNGSQQEALQSFNHVLTRSVVLGPELLLRARIGQASALEKLDHLEAALSILHEIAEDPSVVPGSTQWAEVTVALCRCYRRTGDFSMSVDIGERAMRRLDALALDVTDDHIMLGVDLAGSYAQRGDYTRGQLLIDRLLSQAEETGSRTARGMVYWNASLIAESRGQRPEAIALVERALGLMAEGDNPRHLARLKILCAGMLMRSENGDVDRAHTLFEQAREALTDLGGNYDHGDSVSGLALVALRRGRPEEAVELAQQALEIFGDQVSDLTAETLVFLGEAQLLSGRTAAGETTLQTAFHQLRQLPRSRWTTKLHRDLGDVWHRQGYTDEALLAYQHGLTSAGADPMPAPARSTRTVASRSTK</sequence>
<dbReference type="Gene3D" id="1.10.260.40">
    <property type="entry name" value="lambda repressor-like DNA-binding domains"/>
    <property type="match status" value="1"/>
</dbReference>